<dbReference type="Proteomes" id="UP000178758">
    <property type="component" value="Unassembled WGS sequence"/>
</dbReference>
<organism evidence="2 3">
    <name type="scientific">Candidatus Beckwithbacteria bacterium RBG_13_35_6</name>
    <dbReference type="NCBI Taxonomy" id="1797456"/>
    <lineage>
        <taxon>Bacteria</taxon>
        <taxon>Candidatus Beckwithiibacteriota</taxon>
    </lineage>
</organism>
<evidence type="ECO:0000313" key="2">
    <source>
        <dbReference type="EMBL" id="OGD52596.1"/>
    </source>
</evidence>
<comment type="caution">
    <text evidence="2">The sequence shown here is derived from an EMBL/GenBank/DDBJ whole genome shotgun (WGS) entry which is preliminary data.</text>
</comment>
<sequence length="402" mass="44303">MSETGAGPTIQEVEAPGRNLHTKTEVRQVLGSLNQNLIEPAVAPAGDDAGEPTVGIFSETWQQDERFKDMPSDLLEDLAHRRETVVNAVIAGQQAVNPEKDTLYPEAKFDIKTLQFVRDKDGSPIPGQLRFGDLVFACEEIASQAEKSGREDLKETAEKAAAFLKDSLDVAVQDQTLTFEAYEQALAKKAASLEGITIADFGNLPEGIRMARLAQAEKELNPKYTLVCAKEPEATPAQVEDQPEQQISDKEIQQFETEGNLLKVMGIDPEKISLEDKKELDRLLAVDDASKLSEKEVKQRQKKITAIAARSEKASLDDQLDATTFLFKKIFNHDVPVGTTLEQVRSLILNFYGINTEDPDSLKDKLKNKSPLLMKLLMALFLAATAIAPAAEQAINDQIKQT</sequence>
<protein>
    <submittedName>
        <fullName evidence="2">Uncharacterized protein</fullName>
    </submittedName>
</protein>
<proteinExistence type="predicted"/>
<evidence type="ECO:0000256" key="1">
    <source>
        <dbReference type="SAM" id="MobiDB-lite"/>
    </source>
</evidence>
<accession>A0A1F5DCF9</accession>
<reference evidence="2 3" key="1">
    <citation type="journal article" date="2016" name="Nat. Commun.">
        <title>Thousands of microbial genomes shed light on interconnected biogeochemical processes in an aquifer system.</title>
        <authorList>
            <person name="Anantharaman K."/>
            <person name="Brown C.T."/>
            <person name="Hug L.A."/>
            <person name="Sharon I."/>
            <person name="Castelle C.J."/>
            <person name="Probst A.J."/>
            <person name="Thomas B.C."/>
            <person name="Singh A."/>
            <person name="Wilkins M.J."/>
            <person name="Karaoz U."/>
            <person name="Brodie E.L."/>
            <person name="Williams K.H."/>
            <person name="Hubbard S.S."/>
            <person name="Banfield J.F."/>
        </authorList>
    </citation>
    <scope>NUCLEOTIDE SEQUENCE [LARGE SCALE GENOMIC DNA]</scope>
</reference>
<dbReference type="AlphaFoldDB" id="A0A1F5DCF9"/>
<dbReference type="EMBL" id="MEZJ01000051">
    <property type="protein sequence ID" value="OGD52596.1"/>
    <property type="molecule type" value="Genomic_DNA"/>
</dbReference>
<gene>
    <name evidence="2" type="ORF">A3J78_01180</name>
</gene>
<name>A0A1F5DCF9_9BACT</name>
<evidence type="ECO:0000313" key="3">
    <source>
        <dbReference type="Proteomes" id="UP000178758"/>
    </source>
</evidence>
<feature type="region of interest" description="Disordered" evidence="1">
    <location>
        <begin position="1"/>
        <end position="21"/>
    </location>
</feature>